<dbReference type="Proteomes" id="UP000245059">
    <property type="component" value="Unassembled WGS sequence"/>
</dbReference>
<gene>
    <name evidence="1" type="ORF">DC077_01975</name>
    <name evidence="2" type="ORF">DC078_02725</name>
</gene>
<comment type="caution">
    <text evidence="1">The sequence shown here is derived from an EMBL/GenBank/DDBJ whole genome shotgun (WGS) entry which is preliminary data.</text>
</comment>
<dbReference type="RefSeq" id="WP_109201079.1">
    <property type="nucleotide sequence ID" value="NZ_QEWS01000002.1"/>
</dbReference>
<proteinExistence type="predicted"/>
<dbReference type="GO" id="GO:0016811">
    <property type="term" value="F:hydrolase activity, acting on carbon-nitrogen (but not peptide) bonds, in linear amides"/>
    <property type="evidence" value="ECO:0007669"/>
    <property type="project" value="InterPro"/>
</dbReference>
<dbReference type="InterPro" id="IPR004304">
    <property type="entry name" value="FmdA_AmdA"/>
</dbReference>
<dbReference type="EMBL" id="QEWV01000002">
    <property type="protein sequence ID" value="PWD93758.1"/>
    <property type="molecule type" value="Genomic_DNA"/>
</dbReference>
<evidence type="ECO:0000313" key="4">
    <source>
        <dbReference type="Proteomes" id="UP000245217"/>
    </source>
</evidence>
<dbReference type="Proteomes" id="UP000245217">
    <property type="component" value="Unassembled WGS sequence"/>
</dbReference>
<dbReference type="PANTHER" id="PTHR31891:SF1">
    <property type="entry name" value="FORMAMIDASE C869.04-RELATED"/>
    <property type="match status" value="1"/>
</dbReference>
<dbReference type="EMBL" id="QEWW01000001">
    <property type="protein sequence ID" value="PWD88065.1"/>
    <property type="molecule type" value="Genomic_DNA"/>
</dbReference>
<evidence type="ECO:0000313" key="3">
    <source>
        <dbReference type="Proteomes" id="UP000245059"/>
    </source>
</evidence>
<name>A0A2U2ATS1_9GAMM</name>
<dbReference type="SUPFAM" id="SSF141130">
    <property type="entry name" value="Acetamidase/Formamidase-like"/>
    <property type="match status" value="1"/>
</dbReference>
<dbReference type="Gene3D" id="2.60.120.580">
    <property type="entry name" value="Acetamidase/Formamidase-like domains"/>
    <property type="match status" value="2"/>
</dbReference>
<keyword evidence="4" id="KW-1185">Reference proteome</keyword>
<evidence type="ECO:0000313" key="2">
    <source>
        <dbReference type="EMBL" id="PWD93758.1"/>
    </source>
</evidence>
<accession>A0A2U2ATS1</accession>
<protein>
    <submittedName>
        <fullName evidence="1">Acetamidase</fullName>
    </submittedName>
</protein>
<reference evidence="3 4" key="2">
    <citation type="submission" date="2018-05" db="EMBL/GenBank/DDBJ databases">
        <title>Ignatzschineria dubaiensis sp. nov., isolated from necrotic foot tissues of dromedaries (Camelus dromedarius) and associated maggots in Dubai, United Arab Emirates.</title>
        <authorList>
            <person name="Tsang C.C."/>
            <person name="Tang J.Y.M."/>
            <person name="Fong J.Y.H."/>
            <person name="Kinne J."/>
            <person name="Lee H.H."/>
            <person name="Joseph M."/>
            <person name="Jose S."/>
            <person name="Schuster R.K."/>
            <person name="Tang Y."/>
            <person name="Sivakumar S."/>
            <person name="Chen J.H.K."/>
            <person name="Teng J.L.L."/>
            <person name="Lau S.K.P."/>
            <person name="Wernery U."/>
            <person name="Woo P.C.Y."/>
        </authorList>
    </citation>
    <scope>NUCLEOTIDE SEQUENCE [LARGE SCALE GENOMIC DNA]</scope>
    <source>
        <strain evidence="3">UAE-HKU57</strain>
        <strain evidence="4">UAE-HKU58</strain>
    </source>
</reference>
<dbReference type="OrthoDB" id="9785236at2"/>
<dbReference type="PANTHER" id="PTHR31891">
    <property type="entry name" value="FORMAMIDASE C869.04-RELATED"/>
    <property type="match status" value="1"/>
</dbReference>
<organism evidence="1 3">
    <name type="scientific">Ignatzschineria cameli</name>
    <dbReference type="NCBI Taxonomy" id="2182793"/>
    <lineage>
        <taxon>Bacteria</taxon>
        <taxon>Pseudomonadati</taxon>
        <taxon>Pseudomonadota</taxon>
        <taxon>Gammaproteobacteria</taxon>
        <taxon>Cardiobacteriales</taxon>
        <taxon>Ignatzschineriaceae</taxon>
        <taxon>Ignatzschineria</taxon>
    </lineage>
</organism>
<reference evidence="1" key="1">
    <citation type="journal article" date="2018" name="Genome Announc.">
        <title>Ignatzschineria cameli sp. nov., isolated from necrotic foot tissue of dromedaries (Camelus dromedarius) and associated maggots (Wohlfahrtia species) in Dubai.</title>
        <authorList>
            <person name="Tsang C.C."/>
            <person name="Tang J.Y."/>
            <person name="Fong J.Y."/>
            <person name="Kinne J."/>
            <person name="Lee H.H."/>
            <person name="Joseph M."/>
            <person name="Jose S."/>
            <person name="Schuster R.K."/>
            <person name="Tang Y."/>
            <person name="Sivakumar S."/>
            <person name="Chen J.H."/>
            <person name="Teng J.L."/>
            <person name="Lau S.K."/>
            <person name="Wernery U."/>
            <person name="Woo P.C."/>
        </authorList>
    </citation>
    <scope>NUCLEOTIDE SEQUENCE</scope>
    <source>
        <strain evidence="1">UAE-HKU57</strain>
        <strain evidence="2">UAE-HKU58</strain>
    </source>
</reference>
<dbReference type="Pfam" id="PF03069">
    <property type="entry name" value="FmdA_AmdA"/>
    <property type="match status" value="1"/>
</dbReference>
<dbReference type="AlphaFoldDB" id="A0A2U2ATS1"/>
<sequence length="438" mass="46567">MMKKAVNTLLVNSFVDGILDPNKPMLGPIKDGGHIIAHTTPGCWGPMITPELKGGHEVTQPVYVEGAEVGDAIAIKILNVDVVSTATASGSDQPVEGRFNDDPFVAAKCDSCDTLRPVTRIEGIGLEAIRCDNCGANAIPFLLTNGYTIVFDQQNKIGITLTKEKAEEIAHQARDYMGTPEASIQNPVVTLAPHDLVGTVARMRPFLGQLGTTPSTPLPDSHNAGDFGASLVGASHEYGLTEEELNKHKTDGHLDISRVRAGATLICPVKVPGGGVYLGDMHAMQGDGEIAGHTADVAGIAHLQVHVLKNVTLDGPILLPNHDDLPYTAKCFNTHEKAAAEALAKKWDIPALEESYPVAFIGTGATLNQATDNALNRAAILFDAPVTEIMNRATITGSIEIGRNPGVVTATFLAPKKYLEKAGILMTVEKQYFEQSDC</sequence>
<evidence type="ECO:0000313" key="1">
    <source>
        <dbReference type="EMBL" id="PWD88065.1"/>
    </source>
</evidence>